<proteinExistence type="predicted"/>
<dbReference type="SUPFAM" id="SSF103088">
    <property type="entry name" value="OmpA-like"/>
    <property type="match status" value="1"/>
</dbReference>
<dbReference type="EMBL" id="FTNM01000001">
    <property type="protein sequence ID" value="SIQ69421.1"/>
    <property type="molecule type" value="Genomic_DNA"/>
</dbReference>
<feature type="signal peptide" evidence="5">
    <location>
        <begin position="1"/>
        <end position="17"/>
    </location>
</feature>
<dbReference type="InterPro" id="IPR006664">
    <property type="entry name" value="OMP_bac"/>
</dbReference>
<dbReference type="PRINTS" id="PR01023">
    <property type="entry name" value="NAFLGMOTY"/>
</dbReference>
<dbReference type="PANTHER" id="PTHR30329">
    <property type="entry name" value="STATOR ELEMENT OF FLAGELLAR MOTOR COMPLEX"/>
    <property type="match status" value="1"/>
</dbReference>
<dbReference type="GO" id="GO:0009279">
    <property type="term" value="C:cell outer membrane"/>
    <property type="evidence" value="ECO:0007669"/>
    <property type="project" value="UniProtKB-SubCell"/>
</dbReference>
<keyword evidence="3" id="KW-0998">Cell outer membrane</keyword>
<evidence type="ECO:0000313" key="7">
    <source>
        <dbReference type="EMBL" id="SIQ69421.1"/>
    </source>
</evidence>
<dbReference type="STRING" id="1077936.SAMN05421545_1091"/>
<dbReference type="InterPro" id="IPR006665">
    <property type="entry name" value="OmpA-like"/>
</dbReference>
<evidence type="ECO:0000256" key="3">
    <source>
        <dbReference type="ARBA" id="ARBA00023237"/>
    </source>
</evidence>
<keyword evidence="5" id="KW-0732">Signal</keyword>
<keyword evidence="2 4" id="KW-0472">Membrane</keyword>
<dbReference type="InterPro" id="IPR036737">
    <property type="entry name" value="OmpA-like_sf"/>
</dbReference>
<dbReference type="PANTHER" id="PTHR30329:SF21">
    <property type="entry name" value="LIPOPROTEIN YIAD-RELATED"/>
    <property type="match status" value="1"/>
</dbReference>
<sequence length="220" mass="24297">MRKVITFACLIAAASFAACSETDKRVDTAEDVQEIASADTAVMYGDLPGVVEADGAEIISVDESFWSSVDYNAPVVTDRRVQDRDVEVRSNPGYTIYTMEDKVLFDLDKATLRDGAEDKLRSIAESINDMSTRGPIRIVGHTDSTASASYNKQLAEDRANAVKDWLQNNTDINVSRMSIEAVGQQRPIATNETPEGRQKNRRVAIMVATRTDNGQNMQRQ</sequence>
<evidence type="ECO:0000256" key="5">
    <source>
        <dbReference type="SAM" id="SignalP"/>
    </source>
</evidence>
<accession>A0A1N6UV56</accession>
<gene>
    <name evidence="7" type="ORF">SAMN05421545_1091</name>
</gene>
<dbReference type="Proteomes" id="UP000185924">
    <property type="component" value="Unassembled WGS sequence"/>
</dbReference>
<evidence type="ECO:0000259" key="6">
    <source>
        <dbReference type="PROSITE" id="PS51123"/>
    </source>
</evidence>
<dbReference type="PROSITE" id="PS51123">
    <property type="entry name" value="OMPA_2"/>
    <property type="match status" value="1"/>
</dbReference>
<dbReference type="InterPro" id="IPR050330">
    <property type="entry name" value="Bact_OuterMem_StrucFunc"/>
</dbReference>
<dbReference type="Pfam" id="PF00691">
    <property type="entry name" value="OmpA"/>
    <property type="match status" value="1"/>
</dbReference>
<protein>
    <submittedName>
        <fullName evidence="7">Outer membrane protein OmpA</fullName>
    </submittedName>
</protein>
<evidence type="ECO:0000256" key="1">
    <source>
        <dbReference type="ARBA" id="ARBA00004442"/>
    </source>
</evidence>
<dbReference type="PRINTS" id="PR01021">
    <property type="entry name" value="OMPADOMAIN"/>
</dbReference>
<evidence type="ECO:0000256" key="2">
    <source>
        <dbReference type="ARBA" id="ARBA00023136"/>
    </source>
</evidence>
<name>A0A1N6UV56_9BACT</name>
<comment type="subcellular location">
    <subcellularLocation>
        <location evidence="1">Cell outer membrane</location>
    </subcellularLocation>
</comment>
<dbReference type="RefSeq" id="WP_159439846.1">
    <property type="nucleotide sequence ID" value="NZ_FTNM01000001.1"/>
</dbReference>
<dbReference type="PROSITE" id="PS51257">
    <property type="entry name" value="PROKAR_LIPOPROTEIN"/>
    <property type="match status" value="1"/>
</dbReference>
<evidence type="ECO:0000313" key="8">
    <source>
        <dbReference type="Proteomes" id="UP000185924"/>
    </source>
</evidence>
<organism evidence="7 8">
    <name type="scientific">Pontibacter lucknowensis</name>
    <dbReference type="NCBI Taxonomy" id="1077936"/>
    <lineage>
        <taxon>Bacteria</taxon>
        <taxon>Pseudomonadati</taxon>
        <taxon>Bacteroidota</taxon>
        <taxon>Cytophagia</taxon>
        <taxon>Cytophagales</taxon>
        <taxon>Hymenobacteraceae</taxon>
        <taxon>Pontibacter</taxon>
    </lineage>
</organism>
<feature type="chain" id="PRO_5012658767" evidence="5">
    <location>
        <begin position="18"/>
        <end position="220"/>
    </location>
</feature>
<feature type="domain" description="OmpA-like" evidence="6">
    <location>
        <begin position="92"/>
        <end position="211"/>
    </location>
</feature>
<dbReference type="AlphaFoldDB" id="A0A1N6UV56"/>
<reference evidence="8" key="1">
    <citation type="submission" date="2017-01" db="EMBL/GenBank/DDBJ databases">
        <authorList>
            <person name="Varghese N."/>
            <person name="Submissions S."/>
        </authorList>
    </citation>
    <scope>NUCLEOTIDE SEQUENCE [LARGE SCALE GENOMIC DNA]</scope>
    <source>
        <strain evidence="8">DM9</strain>
    </source>
</reference>
<dbReference type="CDD" id="cd07185">
    <property type="entry name" value="OmpA_C-like"/>
    <property type="match status" value="1"/>
</dbReference>
<dbReference type="Gene3D" id="3.30.1330.60">
    <property type="entry name" value="OmpA-like domain"/>
    <property type="match status" value="1"/>
</dbReference>
<dbReference type="OrthoDB" id="853367at2"/>
<keyword evidence="8" id="KW-1185">Reference proteome</keyword>
<evidence type="ECO:0000256" key="4">
    <source>
        <dbReference type="PROSITE-ProRule" id="PRU00473"/>
    </source>
</evidence>